<reference evidence="4" key="1">
    <citation type="submission" date="2020-05" db="EMBL/GenBank/DDBJ databases">
        <authorList>
            <person name="Chiriac C."/>
            <person name="Salcher M."/>
            <person name="Ghai R."/>
            <person name="Kavagutti S V."/>
        </authorList>
    </citation>
    <scope>NUCLEOTIDE SEQUENCE</scope>
</reference>
<feature type="transmembrane region" description="Helical" evidence="1">
    <location>
        <begin position="26"/>
        <end position="50"/>
    </location>
</feature>
<dbReference type="EMBL" id="CAEZVB010000015">
    <property type="protein sequence ID" value="CAB4617692.1"/>
    <property type="molecule type" value="Genomic_DNA"/>
</dbReference>
<dbReference type="GO" id="GO:0022904">
    <property type="term" value="P:respiratory electron transport chain"/>
    <property type="evidence" value="ECO:0007669"/>
    <property type="project" value="InterPro"/>
</dbReference>
<keyword evidence="1" id="KW-0472">Membrane</keyword>
<evidence type="ECO:0000313" key="3">
    <source>
        <dbReference type="EMBL" id="CAB4664184.1"/>
    </source>
</evidence>
<protein>
    <submittedName>
        <fullName evidence="4">Unannotated protein</fullName>
    </submittedName>
</protein>
<feature type="transmembrane region" description="Helical" evidence="1">
    <location>
        <begin position="183"/>
        <end position="201"/>
    </location>
</feature>
<dbReference type="EMBL" id="CAFBMO010000011">
    <property type="protein sequence ID" value="CAB4900330.1"/>
    <property type="molecule type" value="Genomic_DNA"/>
</dbReference>
<sequence length="217" mass="23398">MSAQTSPALYPTTGEPIEVNARRNRLGVWLCVVSDATGVVALLIAYMYLWSLNVNNAWAPKGKNHWALDWPFWAIVAGTVLGTICMWWGVKGIAKGHTGRLMAGALLSSLIILVAFIGQIIQLSTFPFGPGDGAYASATFWLAIGTAIHLSLLTFLTTAIVGRTRAGRITPGNHSHARFVAMWMTYVCVAALLGAIFTTVMKESPNQNAPTFGTFQN</sequence>
<gene>
    <name evidence="2" type="ORF">UFOPK1908_00511</name>
    <name evidence="3" type="ORF">UFOPK2282_00741</name>
    <name evidence="4" type="ORF">UFOPK3576_00427</name>
</gene>
<feature type="transmembrane region" description="Helical" evidence="1">
    <location>
        <begin position="70"/>
        <end position="89"/>
    </location>
</feature>
<keyword evidence="1" id="KW-0812">Transmembrane</keyword>
<dbReference type="Gene3D" id="1.20.120.80">
    <property type="entry name" value="Cytochrome c oxidase, subunit III, four-helix bundle"/>
    <property type="match status" value="1"/>
</dbReference>
<dbReference type="EMBL" id="CAEZWR010000071">
    <property type="protein sequence ID" value="CAB4664184.1"/>
    <property type="molecule type" value="Genomic_DNA"/>
</dbReference>
<dbReference type="GO" id="GO:0004129">
    <property type="term" value="F:cytochrome-c oxidase activity"/>
    <property type="evidence" value="ECO:0007669"/>
    <property type="project" value="InterPro"/>
</dbReference>
<dbReference type="InterPro" id="IPR013833">
    <property type="entry name" value="Cyt_c_oxidase_su3_a-hlx"/>
</dbReference>
<organism evidence="4">
    <name type="scientific">freshwater metagenome</name>
    <dbReference type="NCBI Taxonomy" id="449393"/>
    <lineage>
        <taxon>unclassified sequences</taxon>
        <taxon>metagenomes</taxon>
        <taxon>ecological metagenomes</taxon>
    </lineage>
</organism>
<feature type="transmembrane region" description="Helical" evidence="1">
    <location>
        <begin position="101"/>
        <end position="121"/>
    </location>
</feature>
<dbReference type="SUPFAM" id="SSF81452">
    <property type="entry name" value="Cytochrome c oxidase subunit III-like"/>
    <property type="match status" value="1"/>
</dbReference>
<proteinExistence type="predicted"/>
<name>A0A6J7G6P8_9ZZZZ</name>
<dbReference type="InterPro" id="IPR035973">
    <property type="entry name" value="Cyt_c_oxidase_su3-like_sf"/>
</dbReference>
<dbReference type="GO" id="GO:0016020">
    <property type="term" value="C:membrane"/>
    <property type="evidence" value="ECO:0007669"/>
    <property type="project" value="InterPro"/>
</dbReference>
<evidence type="ECO:0000256" key="1">
    <source>
        <dbReference type="SAM" id="Phobius"/>
    </source>
</evidence>
<keyword evidence="1" id="KW-1133">Transmembrane helix</keyword>
<accession>A0A6J7G6P8</accession>
<evidence type="ECO:0000313" key="2">
    <source>
        <dbReference type="EMBL" id="CAB4617692.1"/>
    </source>
</evidence>
<feature type="transmembrane region" description="Helical" evidence="1">
    <location>
        <begin position="141"/>
        <end position="162"/>
    </location>
</feature>
<dbReference type="AlphaFoldDB" id="A0A6J7G6P8"/>
<evidence type="ECO:0000313" key="4">
    <source>
        <dbReference type="EMBL" id="CAB4900330.1"/>
    </source>
</evidence>